<accession>A0AAV5A4H7</accession>
<evidence type="ECO:0000256" key="1">
    <source>
        <dbReference type="ARBA" id="ARBA00010476"/>
    </source>
</evidence>
<sequence>MSSRHMVTERRTFSIAAAQSSQLNKAYQTLLSPLLRAEYILAKQGIYEDENEKLEDPEFITEIMDIRQEIEDASDDETLTRLSKKNKEKIDLTIGQVSQLIQDRNWKAAKTASTRLKYLLGIDKAAEKKIHHY</sequence>
<dbReference type="PANTHER" id="PTHR14021:SF15">
    <property type="entry name" value="IRON-SULFUR CLUSTER CO-CHAPERONE PROTEIN HSCB"/>
    <property type="match status" value="1"/>
</dbReference>
<dbReference type="GO" id="GO:0051087">
    <property type="term" value="F:protein-folding chaperone binding"/>
    <property type="evidence" value="ECO:0007669"/>
    <property type="project" value="InterPro"/>
</dbReference>
<reference evidence="4" key="1">
    <citation type="submission" date="2021-10" db="EMBL/GenBank/DDBJ databases">
        <title>De novo Genome Assembly of Clathrus columnatus (Basidiomycota, Fungi) Using Illumina and Nanopore Sequence Data.</title>
        <authorList>
            <person name="Ogiso-Tanaka E."/>
            <person name="Itagaki H."/>
            <person name="Hosoya T."/>
            <person name="Hosaka K."/>
        </authorList>
    </citation>
    <scope>NUCLEOTIDE SEQUENCE</scope>
    <source>
        <strain evidence="4">MO-923</strain>
    </source>
</reference>
<keyword evidence="5" id="KW-1185">Reference proteome</keyword>
<feature type="domain" description="Co-chaperone HscB C-terminal oligomerisation" evidence="3">
    <location>
        <begin position="55"/>
        <end position="126"/>
    </location>
</feature>
<dbReference type="Pfam" id="PF07743">
    <property type="entry name" value="HSCB_C"/>
    <property type="match status" value="1"/>
</dbReference>
<evidence type="ECO:0000259" key="3">
    <source>
        <dbReference type="Pfam" id="PF07743"/>
    </source>
</evidence>
<dbReference type="GO" id="GO:0051259">
    <property type="term" value="P:protein complex oligomerization"/>
    <property type="evidence" value="ECO:0007669"/>
    <property type="project" value="InterPro"/>
</dbReference>
<dbReference type="InterPro" id="IPR004640">
    <property type="entry name" value="HscB"/>
</dbReference>
<organism evidence="4 5">
    <name type="scientific">Clathrus columnatus</name>
    <dbReference type="NCBI Taxonomy" id="1419009"/>
    <lineage>
        <taxon>Eukaryota</taxon>
        <taxon>Fungi</taxon>
        <taxon>Dikarya</taxon>
        <taxon>Basidiomycota</taxon>
        <taxon>Agaricomycotina</taxon>
        <taxon>Agaricomycetes</taxon>
        <taxon>Phallomycetidae</taxon>
        <taxon>Phallales</taxon>
        <taxon>Clathraceae</taxon>
        <taxon>Clathrus</taxon>
    </lineage>
</organism>
<gene>
    <name evidence="4" type="ORF">Clacol_003720</name>
</gene>
<comment type="similarity">
    <text evidence="1">Belongs to the HscB family.</text>
</comment>
<dbReference type="InterPro" id="IPR036386">
    <property type="entry name" value="HscB_C_sf"/>
</dbReference>
<dbReference type="PANTHER" id="PTHR14021">
    <property type="entry name" value="IRON-SULFUR CLUSTER CO-CHAPERONE PROTEIN HSCB"/>
    <property type="match status" value="1"/>
</dbReference>
<protein>
    <recommendedName>
        <fullName evidence="3">Co-chaperone HscB C-terminal oligomerisation domain-containing protein</fullName>
    </recommendedName>
</protein>
<dbReference type="Proteomes" id="UP001050691">
    <property type="component" value="Unassembled WGS sequence"/>
</dbReference>
<evidence type="ECO:0000313" key="5">
    <source>
        <dbReference type="Proteomes" id="UP001050691"/>
    </source>
</evidence>
<keyword evidence="2" id="KW-0143">Chaperone</keyword>
<dbReference type="GO" id="GO:0044571">
    <property type="term" value="P:[2Fe-2S] cluster assembly"/>
    <property type="evidence" value="ECO:0007669"/>
    <property type="project" value="InterPro"/>
</dbReference>
<comment type="caution">
    <text evidence="4">The sequence shown here is derived from an EMBL/GenBank/DDBJ whole genome shotgun (WGS) entry which is preliminary data.</text>
</comment>
<proteinExistence type="inferred from homology"/>
<dbReference type="InterPro" id="IPR009073">
    <property type="entry name" value="HscB_oligo_C"/>
</dbReference>
<dbReference type="GO" id="GO:0001671">
    <property type="term" value="F:ATPase activator activity"/>
    <property type="evidence" value="ECO:0007669"/>
    <property type="project" value="InterPro"/>
</dbReference>
<dbReference type="Gene3D" id="1.10.287.110">
    <property type="entry name" value="DnaJ domain"/>
    <property type="match status" value="1"/>
</dbReference>
<dbReference type="SUPFAM" id="SSF47144">
    <property type="entry name" value="HSC20 (HSCB), C-terminal oligomerisation domain"/>
    <property type="match status" value="1"/>
</dbReference>
<dbReference type="NCBIfam" id="TIGR00714">
    <property type="entry name" value="hscB"/>
    <property type="match status" value="1"/>
</dbReference>
<evidence type="ECO:0000256" key="2">
    <source>
        <dbReference type="ARBA" id="ARBA00023186"/>
    </source>
</evidence>
<dbReference type="AlphaFoldDB" id="A0AAV5A4H7"/>
<dbReference type="Gene3D" id="1.20.1280.20">
    <property type="entry name" value="HscB, C-terminal domain"/>
    <property type="match status" value="1"/>
</dbReference>
<name>A0AAV5A4H7_9AGAM</name>
<evidence type="ECO:0000313" key="4">
    <source>
        <dbReference type="EMBL" id="GJJ09497.1"/>
    </source>
</evidence>
<dbReference type="GO" id="GO:0005739">
    <property type="term" value="C:mitochondrion"/>
    <property type="evidence" value="ECO:0007669"/>
    <property type="project" value="TreeGrafter"/>
</dbReference>
<dbReference type="EMBL" id="BPWL01000004">
    <property type="protein sequence ID" value="GJJ09497.1"/>
    <property type="molecule type" value="Genomic_DNA"/>
</dbReference>
<dbReference type="InterPro" id="IPR036869">
    <property type="entry name" value="J_dom_sf"/>
</dbReference>